<proteinExistence type="predicted"/>
<feature type="compositionally biased region" description="Basic and acidic residues" evidence="1">
    <location>
        <begin position="190"/>
        <end position="248"/>
    </location>
</feature>
<dbReference type="OrthoDB" id="527209at2759"/>
<evidence type="ECO:0000313" key="2">
    <source>
        <dbReference type="EMBL" id="RMC01853.1"/>
    </source>
</evidence>
<sequence>MEGPGRAAEPSGGADDGAGEPRWPQPPEESTDRPAEPRCETPPAGPQPTPTGLPTLLAYRPGSSQANVQHQAEENAEPTCECCGNLQRPFPFSEDVPLSEEQEDRFCCERSRELCEFIMVRKRLEDASSLPRAISSESIGSEANLLLSKEKENWRQKRLLITELADQSLQTSATEGGTPVLVLSAAEPELEPRLEKEPKPELWLEEEPKKQPQPEKPEPEPQPEEKPKKESWPKEEPEPEPWLEKEPEPELWPEEEPEEPQPEEKPKPEPQPEEKFKELWPEEELELEHRPKKEPGPEPKPRPKEEPGPKSRPEEEPEHKEPMFRSALGYDFSLLGKKASTCS</sequence>
<feature type="region of interest" description="Disordered" evidence="1">
    <location>
        <begin position="1"/>
        <end position="77"/>
    </location>
</feature>
<keyword evidence="3" id="KW-1185">Reference proteome</keyword>
<feature type="compositionally biased region" description="Acidic residues" evidence="1">
    <location>
        <begin position="249"/>
        <end position="261"/>
    </location>
</feature>
<feature type="compositionally biased region" description="Basic and acidic residues" evidence="1">
    <location>
        <begin position="262"/>
        <end position="280"/>
    </location>
</feature>
<feature type="compositionally biased region" description="Basic and acidic residues" evidence="1">
    <location>
        <begin position="287"/>
        <end position="323"/>
    </location>
</feature>
<dbReference type="EMBL" id="QRBI01000134">
    <property type="protein sequence ID" value="RMC01853.1"/>
    <property type="molecule type" value="Genomic_DNA"/>
</dbReference>
<comment type="caution">
    <text evidence="2">The sequence shown here is derived from an EMBL/GenBank/DDBJ whole genome shotgun (WGS) entry which is preliminary data.</text>
</comment>
<evidence type="ECO:0000256" key="1">
    <source>
        <dbReference type="SAM" id="MobiDB-lite"/>
    </source>
</evidence>
<dbReference type="AlphaFoldDB" id="A0A3M0JLN3"/>
<feature type="region of interest" description="Disordered" evidence="1">
    <location>
        <begin position="169"/>
        <end position="343"/>
    </location>
</feature>
<evidence type="ECO:0000313" key="3">
    <source>
        <dbReference type="Proteomes" id="UP000269221"/>
    </source>
</evidence>
<gene>
    <name evidence="2" type="ORF">DUI87_21014</name>
</gene>
<accession>A0A3M0JLN3</accession>
<feature type="compositionally biased region" description="Basic and acidic residues" evidence="1">
    <location>
        <begin position="30"/>
        <end position="39"/>
    </location>
</feature>
<dbReference type="Proteomes" id="UP000269221">
    <property type="component" value="Unassembled WGS sequence"/>
</dbReference>
<dbReference type="STRING" id="333673.A0A3M0JLN3"/>
<protein>
    <submittedName>
        <fullName evidence="2">Uncharacterized protein</fullName>
    </submittedName>
</protein>
<organism evidence="2 3">
    <name type="scientific">Hirundo rustica rustica</name>
    <dbReference type="NCBI Taxonomy" id="333673"/>
    <lineage>
        <taxon>Eukaryota</taxon>
        <taxon>Metazoa</taxon>
        <taxon>Chordata</taxon>
        <taxon>Craniata</taxon>
        <taxon>Vertebrata</taxon>
        <taxon>Euteleostomi</taxon>
        <taxon>Archelosauria</taxon>
        <taxon>Archosauria</taxon>
        <taxon>Dinosauria</taxon>
        <taxon>Saurischia</taxon>
        <taxon>Theropoda</taxon>
        <taxon>Coelurosauria</taxon>
        <taxon>Aves</taxon>
        <taxon>Neognathae</taxon>
        <taxon>Neoaves</taxon>
        <taxon>Telluraves</taxon>
        <taxon>Australaves</taxon>
        <taxon>Passeriformes</taxon>
        <taxon>Sylvioidea</taxon>
        <taxon>Hirundinidae</taxon>
        <taxon>Hirundo</taxon>
    </lineage>
</organism>
<reference evidence="2 3" key="1">
    <citation type="submission" date="2018-07" db="EMBL/GenBank/DDBJ databases">
        <title>A high quality draft genome assembly of the barn swallow (H. rustica rustica).</title>
        <authorList>
            <person name="Formenti G."/>
            <person name="Chiara M."/>
            <person name="Poveda L."/>
            <person name="Francoijs K.-J."/>
            <person name="Bonisoli-Alquati A."/>
            <person name="Canova L."/>
            <person name="Gianfranceschi L."/>
            <person name="Horner D.S."/>
            <person name="Saino N."/>
        </authorList>
    </citation>
    <scope>NUCLEOTIDE SEQUENCE [LARGE SCALE GENOMIC DNA]</scope>
    <source>
        <strain evidence="2">Chelidonia</strain>
        <tissue evidence="2">Blood</tissue>
    </source>
</reference>
<name>A0A3M0JLN3_HIRRU</name>